<dbReference type="Gene3D" id="3.40.50.300">
    <property type="entry name" value="P-loop containing nucleotide triphosphate hydrolases"/>
    <property type="match status" value="2"/>
</dbReference>
<protein>
    <recommendedName>
        <fullName evidence="7">DNA 3'-5' helicase</fullName>
        <ecNumber evidence="7">5.6.2.4</ecNumber>
    </recommendedName>
</protein>
<dbReference type="PANTHER" id="PTHR11070">
    <property type="entry name" value="UVRD / RECB / PCRA DNA HELICASE FAMILY MEMBER"/>
    <property type="match status" value="1"/>
</dbReference>
<keyword evidence="12" id="KW-1185">Reference proteome</keyword>
<dbReference type="GO" id="GO:0005634">
    <property type="term" value="C:nucleus"/>
    <property type="evidence" value="ECO:0007669"/>
    <property type="project" value="TreeGrafter"/>
</dbReference>
<keyword evidence="3" id="KW-0347">Helicase</keyword>
<dbReference type="PANTHER" id="PTHR11070:SF30">
    <property type="entry name" value="F-BOX DNA HELICASE 1"/>
    <property type="match status" value="1"/>
</dbReference>
<dbReference type="Pfam" id="PF13361">
    <property type="entry name" value="UvrD_C"/>
    <property type="match status" value="1"/>
</dbReference>
<dbReference type="Pfam" id="PF12937">
    <property type="entry name" value="F-box-like"/>
    <property type="match status" value="1"/>
</dbReference>
<dbReference type="InterPro" id="IPR014017">
    <property type="entry name" value="DNA_helicase_UvrD-like_C"/>
</dbReference>
<dbReference type="GO" id="GO:0016787">
    <property type="term" value="F:hydrolase activity"/>
    <property type="evidence" value="ECO:0007669"/>
    <property type="project" value="UniProtKB-KW"/>
</dbReference>
<evidence type="ECO:0000256" key="5">
    <source>
        <dbReference type="ARBA" id="ARBA00023235"/>
    </source>
</evidence>
<organism evidence="11 12">
    <name type="scientific">Mytilus coruscus</name>
    <name type="common">Sea mussel</name>
    <dbReference type="NCBI Taxonomy" id="42192"/>
    <lineage>
        <taxon>Eukaryota</taxon>
        <taxon>Metazoa</taxon>
        <taxon>Spiralia</taxon>
        <taxon>Lophotrochozoa</taxon>
        <taxon>Mollusca</taxon>
        <taxon>Bivalvia</taxon>
        <taxon>Autobranchia</taxon>
        <taxon>Pteriomorphia</taxon>
        <taxon>Mytilida</taxon>
        <taxon>Mytiloidea</taxon>
        <taxon>Mytilidae</taxon>
        <taxon>Mytilinae</taxon>
        <taxon>Mytilus</taxon>
    </lineage>
</organism>
<gene>
    <name evidence="11" type="ORF">MCOR_38005</name>
</gene>
<dbReference type="OrthoDB" id="6092055at2759"/>
<dbReference type="EMBL" id="CACVKT020006919">
    <property type="protein sequence ID" value="CAC5404195.1"/>
    <property type="molecule type" value="Genomic_DNA"/>
</dbReference>
<dbReference type="EC" id="5.6.2.4" evidence="7"/>
<proteinExistence type="predicted"/>
<dbReference type="SUPFAM" id="SSF52540">
    <property type="entry name" value="P-loop containing nucleoside triphosphate hydrolases"/>
    <property type="match status" value="1"/>
</dbReference>
<dbReference type="GO" id="GO:0031297">
    <property type="term" value="P:replication fork processing"/>
    <property type="evidence" value="ECO:0007669"/>
    <property type="project" value="TreeGrafter"/>
</dbReference>
<sequence length="1178" mass="134908">MNVSPKRPKVENGYTHPDVANDNPVYFDRLPDELLEIIFAQLPVESLNSICNRVCKRFNRIISSEKFVPWKKKYNRLKRMLIDPVIFLNEMGSPADYLVKLVRYMKDFKPITAGNMIQCLERHKKYNWAKALMEERVPDCLLNEEPNPWYCITVLVIISQTVYDIQEIIQCLLVPTSQCTSIELLECLYCFATFLYAFKTVKSDDVWNELHYRLFYALYLYENSRPIRQNELNTEISSPASMGEFKTSNNNKAVEESFAKNRIPDNSKQMTHEQTRIVNYDVQPGDIVKIVVFAGTGKTSTLVTYTKMRPNMRFLMVVYNKSVSEYAKTQFPKNVECRTGHSLAYGVSGIRYKDAGKLFDLKVYSVTQALPKRKGDNLFTRAKFVIDTVKTFIASADPCITTVHVPNERMGDNGQLTYIDSDKKQLYAQDAQMLWTKMMNLNCGSVSMSHDGYLKVYQLSKPKLWGYDCILIDEAQDMSPALADILLNQAQAKILVGDPHQQIYAFRGAVNAIGRVSATNVFYLTQSFRFGPEIAHIATCCLETLKREKKKTLVGNGKKCEVTGNTVGQVAVICRTNATVFDEAVKICCMNEDDIKVGFVGGANGFGFDRIQDIYTLTMSYQQRIKEHRVIQDRLITKFTNMWEFERYATSTLDCELLGKIKIVKTYHSNTPDYINKILSKCVTDLKDAGMVNIFKYNIPDYINKIHSKCVADLKDAGMVKIFRYNIPDYINKIHSKCVADLKDAGMVKIFRYNIPDYINKIHSKCVADLKDAGIVKIFKYNIPDYINKIHSKCVTDLKDADLKDAGMVKIFKYNIPDYINKIHSKCVADLKDAGMVKIFKYNIPDYINKIHSKCVTDLKDAGMVNIFRYNIPDYINKIHSKCVTDLKDAGMVKIFKYNIPDYINKIHSKCVPDLKDAGMVNIFRYNIPDYINKIHSKCVADLKDADVVLLTAHKAKGLEFSTVRVTDDYGVEPILKRYYGNKPKIAQLPMCSGHVNMDEGNLLYVAVTRAKHALLMSPILKIILELCGERFEHPVHSHQLQEQGIAMKCRESQQEFKPYALTIQKEEVKLSDNTTFSGGVLSPHTITNQRTEQSQLYGLLDDNDNEQQQEDTSEESDSDSTESYDFIDEVGDEDQDFIDDEDKDFIDDEEEFTEDEDEDFSDDDDSNYSEEDTDDEK</sequence>
<evidence type="ECO:0000313" key="12">
    <source>
        <dbReference type="Proteomes" id="UP000507470"/>
    </source>
</evidence>
<keyword evidence="4" id="KW-0067">ATP-binding</keyword>
<dbReference type="InterPro" id="IPR027417">
    <property type="entry name" value="P-loop_NTPase"/>
</dbReference>
<evidence type="ECO:0000256" key="9">
    <source>
        <dbReference type="SAM" id="MobiDB-lite"/>
    </source>
</evidence>
<dbReference type="InterPro" id="IPR014016">
    <property type="entry name" value="UvrD-like_ATP-bd"/>
</dbReference>
<dbReference type="GO" id="GO:0043138">
    <property type="term" value="F:3'-5' DNA helicase activity"/>
    <property type="evidence" value="ECO:0007669"/>
    <property type="project" value="UniProtKB-EC"/>
</dbReference>
<comment type="catalytic activity">
    <reaction evidence="6">
        <text>Couples ATP hydrolysis with the unwinding of duplex DNA by translocating in the 3'-5' direction.</text>
        <dbReference type="EC" id="5.6.2.4"/>
    </reaction>
</comment>
<evidence type="ECO:0000256" key="8">
    <source>
        <dbReference type="ARBA" id="ARBA00048988"/>
    </source>
</evidence>
<dbReference type="GO" id="GO:0005524">
    <property type="term" value="F:ATP binding"/>
    <property type="evidence" value="ECO:0007669"/>
    <property type="project" value="UniProtKB-KW"/>
</dbReference>
<name>A0A6J8D7X2_MYTCO</name>
<dbReference type="SUPFAM" id="SSF81383">
    <property type="entry name" value="F-box domain"/>
    <property type="match status" value="1"/>
</dbReference>
<evidence type="ECO:0000256" key="6">
    <source>
        <dbReference type="ARBA" id="ARBA00034617"/>
    </source>
</evidence>
<dbReference type="InterPro" id="IPR036047">
    <property type="entry name" value="F-box-like_dom_sf"/>
</dbReference>
<evidence type="ECO:0000259" key="10">
    <source>
        <dbReference type="PROSITE" id="PS50181"/>
    </source>
</evidence>
<dbReference type="PROSITE" id="PS50181">
    <property type="entry name" value="FBOX"/>
    <property type="match status" value="1"/>
</dbReference>
<keyword evidence="5" id="KW-0413">Isomerase</keyword>
<keyword evidence="1" id="KW-0547">Nucleotide-binding</keyword>
<evidence type="ECO:0000256" key="1">
    <source>
        <dbReference type="ARBA" id="ARBA00022741"/>
    </source>
</evidence>
<dbReference type="Proteomes" id="UP000507470">
    <property type="component" value="Unassembled WGS sequence"/>
</dbReference>
<reference evidence="11 12" key="1">
    <citation type="submission" date="2020-06" db="EMBL/GenBank/DDBJ databases">
        <authorList>
            <person name="Li R."/>
            <person name="Bekaert M."/>
        </authorList>
    </citation>
    <scope>NUCLEOTIDE SEQUENCE [LARGE SCALE GENOMIC DNA]</scope>
    <source>
        <strain evidence="12">wild</strain>
    </source>
</reference>
<dbReference type="GO" id="GO:0000724">
    <property type="term" value="P:double-strand break repair via homologous recombination"/>
    <property type="evidence" value="ECO:0007669"/>
    <property type="project" value="TreeGrafter"/>
</dbReference>
<accession>A0A6J8D7X2</accession>
<dbReference type="SMART" id="SM00256">
    <property type="entry name" value="FBOX"/>
    <property type="match status" value="1"/>
</dbReference>
<dbReference type="AlphaFoldDB" id="A0A6J8D7X2"/>
<dbReference type="GO" id="GO:0003677">
    <property type="term" value="F:DNA binding"/>
    <property type="evidence" value="ECO:0007669"/>
    <property type="project" value="InterPro"/>
</dbReference>
<evidence type="ECO:0000256" key="2">
    <source>
        <dbReference type="ARBA" id="ARBA00022801"/>
    </source>
</evidence>
<evidence type="ECO:0000313" key="11">
    <source>
        <dbReference type="EMBL" id="CAC5404195.1"/>
    </source>
</evidence>
<evidence type="ECO:0000256" key="4">
    <source>
        <dbReference type="ARBA" id="ARBA00022840"/>
    </source>
</evidence>
<evidence type="ECO:0000256" key="3">
    <source>
        <dbReference type="ARBA" id="ARBA00022806"/>
    </source>
</evidence>
<keyword evidence="2 11" id="KW-0378">Hydrolase</keyword>
<dbReference type="InterPro" id="IPR001810">
    <property type="entry name" value="F-box_dom"/>
</dbReference>
<feature type="domain" description="F-box" evidence="10">
    <location>
        <begin position="24"/>
        <end position="77"/>
    </location>
</feature>
<dbReference type="InterPro" id="IPR000212">
    <property type="entry name" value="DNA_helicase_UvrD/REP"/>
</dbReference>
<evidence type="ECO:0000256" key="7">
    <source>
        <dbReference type="ARBA" id="ARBA00034808"/>
    </source>
</evidence>
<comment type="catalytic activity">
    <reaction evidence="8">
        <text>ATP + H2O = ADP + phosphate + H(+)</text>
        <dbReference type="Rhea" id="RHEA:13065"/>
        <dbReference type="ChEBI" id="CHEBI:15377"/>
        <dbReference type="ChEBI" id="CHEBI:15378"/>
        <dbReference type="ChEBI" id="CHEBI:30616"/>
        <dbReference type="ChEBI" id="CHEBI:43474"/>
        <dbReference type="ChEBI" id="CHEBI:456216"/>
        <dbReference type="EC" id="5.6.2.4"/>
    </reaction>
</comment>
<feature type="region of interest" description="Disordered" evidence="9">
    <location>
        <begin position="1106"/>
        <end position="1178"/>
    </location>
</feature>
<dbReference type="Gene3D" id="1.20.1280.50">
    <property type="match status" value="1"/>
</dbReference>
<dbReference type="Pfam" id="PF00580">
    <property type="entry name" value="UvrD-helicase"/>
    <property type="match status" value="1"/>
</dbReference>